<dbReference type="AlphaFoldDB" id="A0A0G4NXN6"/>
<organism evidence="1 2">
    <name type="scientific">Penicillium camemberti (strain FM 013)</name>
    <dbReference type="NCBI Taxonomy" id="1429867"/>
    <lineage>
        <taxon>Eukaryota</taxon>
        <taxon>Fungi</taxon>
        <taxon>Dikarya</taxon>
        <taxon>Ascomycota</taxon>
        <taxon>Pezizomycotina</taxon>
        <taxon>Eurotiomycetes</taxon>
        <taxon>Eurotiomycetidae</taxon>
        <taxon>Eurotiales</taxon>
        <taxon>Aspergillaceae</taxon>
        <taxon>Penicillium</taxon>
    </lineage>
</organism>
<protein>
    <submittedName>
        <fullName evidence="1">Str. FM013</fullName>
    </submittedName>
</protein>
<reference evidence="1 2" key="1">
    <citation type="journal article" date="2014" name="Nat. Commun.">
        <title>Multiple recent horizontal transfers of a large genomic region in cheese making fungi.</title>
        <authorList>
            <person name="Cheeseman K."/>
            <person name="Ropars J."/>
            <person name="Renault P."/>
            <person name="Dupont J."/>
            <person name="Gouzy J."/>
            <person name="Branca A."/>
            <person name="Abraham A.L."/>
            <person name="Ceppi M."/>
            <person name="Conseiller E."/>
            <person name="Debuchy R."/>
            <person name="Malagnac F."/>
            <person name="Goarin A."/>
            <person name="Silar P."/>
            <person name="Lacoste S."/>
            <person name="Sallet E."/>
            <person name="Bensimon A."/>
            <person name="Giraud T."/>
            <person name="Brygoo Y."/>
        </authorList>
    </citation>
    <scope>NUCLEOTIDE SEQUENCE [LARGE SCALE GENOMIC DNA]</scope>
    <source>
        <strain evidence="2">FM 013</strain>
    </source>
</reference>
<evidence type="ECO:0000313" key="1">
    <source>
        <dbReference type="EMBL" id="CRL18848.1"/>
    </source>
</evidence>
<accession>A0A0G4NXN6</accession>
<gene>
    <name evidence="1" type="ORF">PCAMFM013_S002g000718</name>
</gene>
<proteinExistence type="predicted"/>
<sequence>MLPNDPHPSIMSDLPDGHVLHIFSRLEKLQVEARKIFQSLSEHEHGVGNQWIVVLGLSPRNIEILDGESHDILANIPYHFQWEGSIGLIKIDPNSHLIAKSDLTSLIDEKNYLMGVPRNSRIWMGRATYIPDDTATKGKQPGNAFVPSSRRGTSMRLSKFWPTLVIEAGVPKSLPRLRLNAKDWFAISDGQVRIVLLLSITKSEITFEKWQLAPIFAPHPLTREFIDELRQQNPNIPPLIGQPASGQQAYSAQEVSVRSDQVVGDPLVLSFQALHDRTPQQEEGDIVIEREDLEEIRTWMSMF</sequence>
<dbReference type="EMBL" id="HG793135">
    <property type="protein sequence ID" value="CRL18848.1"/>
    <property type="molecule type" value="Genomic_DNA"/>
</dbReference>
<name>A0A0G4NXN6_PENC3</name>
<dbReference type="Proteomes" id="UP000053732">
    <property type="component" value="Unassembled WGS sequence"/>
</dbReference>
<evidence type="ECO:0000313" key="2">
    <source>
        <dbReference type="Proteomes" id="UP000053732"/>
    </source>
</evidence>
<keyword evidence="2" id="KW-1185">Reference proteome</keyword>